<dbReference type="Proteomes" id="UP000093053">
    <property type="component" value="Chromosome"/>
</dbReference>
<accession>A0A1B2HGT0</accession>
<reference evidence="5 6" key="1">
    <citation type="submission" date="2016-07" db="EMBL/GenBank/DDBJ databases">
        <title>Complete genome sequence of the Lentzea guizhouensis DHS C013.</title>
        <authorList>
            <person name="Cao C."/>
        </authorList>
    </citation>
    <scope>NUCLEOTIDE SEQUENCE [LARGE SCALE GENOMIC DNA]</scope>
    <source>
        <strain evidence="5 6">DHS C013</strain>
    </source>
</reference>
<keyword evidence="2" id="KW-0812">Transmembrane</keyword>
<dbReference type="RefSeq" id="WP_065915325.1">
    <property type="nucleotide sequence ID" value="NZ_CP016793.1"/>
</dbReference>
<evidence type="ECO:0000313" key="6">
    <source>
        <dbReference type="Proteomes" id="UP000093053"/>
    </source>
</evidence>
<dbReference type="OrthoDB" id="2676146at2"/>
<feature type="compositionally biased region" description="Low complexity" evidence="1">
    <location>
        <begin position="337"/>
        <end position="368"/>
    </location>
</feature>
<organism evidence="5 6">
    <name type="scientific">Lentzea guizhouensis</name>
    <dbReference type="NCBI Taxonomy" id="1586287"/>
    <lineage>
        <taxon>Bacteria</taxon>
        <taxon>Bacillati</taxon>
        <taxon>Actinomycetota</taxon>
        <taxon>Actinomycetes</taxon>
        <taxon>Pseudonocardiales</taxon>
        <taxon>Pseudonocardiaceae</taxon>
        <taxon>Lentzea</taxon>
    </lineage>
</organism>
<feature type="transmembrane region" description="Helical" evidence="2">
    <location>
        <begin position="387"/>
        <end position="408"/>
    </location>
</feature>
<dbReference type="AlphaFoldDB" id="A0A1B2HGT0"/>
<keyword evidence="2" id="KW-0472">Membrane</keyword>
<keyword evidence="2" id="KW-1133">Transmembrane helix</keyword>
<dbReference type="KEGG" id="led:BBK82_13440"/>
<dbReference type="NCBIfam" id="TIGR03934">
    <property type="entry name" value="TQXA_dom"/>
    <property type="match status" value="1"/>
</dbReference>
<feature type="region of interest" description="Disordered" evidence="1">
    <location>
        <begin position="331"/>
        <end position="379"/>
    </location>
</feature>
<dbReference type="STRING" id="1586287.BBK82_13440"/>
<keyword evidence="6" id="KW-1185">Reference proteome</keyword>
<feature type="chain" id="PRO_5008538167" description="Thioester domain-containing protein" evidence="3">
    <location>
        <begin position="28"/>
        <end position="415"/>
    </location>
</feature>
<feature type="domain" description="Thioester" evidence="4">
    <location>
        <begin position="81"/>
        <end position="196"/>
    </location>
</feature>
<dbReference type="NCBIfam" id="TIGR01167">
    <property type="entry name" value="LPXTG_anchor"/>
    <property type="match status" value="1"/>
</dbReference>
<gene>
    <name evidence="5" type="ORF">BBK82_13440</name>
</gene>
<dbReference type="Gene3D" id="1.10.150.480">
    <property type="match status" value="1"/>
</dbReference>
<evidence type="ECO:0000313" key="5">
    <source>
        <dbReference type="EMBL" id="ANZ36927.1"/>
    </source>
</evidence>
<evidence type="ECO:0000256" key="2">
    <source>
        <dbReference type="SAM" id="Phobius"/>
    </source>
</evidence>
<dbReference type="Pfam" id="PF08341">
    <property type="entry name" value="TED"/>
    <property type="match status" value="1"/>
</dbReference>
<protein>
    <recommendedName>
        <fullName evidence="4">Thioester domain-containing protein</fullName>
    </recommendedName>
</protein>
<feature type="signal peptide" evidence="3">
    <location>
        <begin position="1"/>
        <end position="27"/>
    </location>
</feature>
<sequence length="415" mass="43961">MASRLRIGAALLGAAALLSLSTPAAFADVVIKPIEGDKKYGHDVYLVPKVGNTPPRHNDEFSTSLIGVELKEDGKKDRFQAYCVELPTVLEDGKPLREVPWDKHPNPATKFKDNAGKVLWILTNSYPTKSVEDVNEKFGEGKDPYNDREIIAATQAAIWHFTDGSQLDEARELADGPEGGGEDLVKLYKKFLAEAQDLKNDQPKPTLQVEPAEVKGAAGELLGPFKVTTTAGEITLTAKLPKGVTITDKDRKPLAVQTSGDELTAKAEATAEKVTEFYVNVPGDAAAGQAELKVKAEAALQAGRLFVSEDKNQKTQSLVIAKASDVKVEKPARAEWTAGTTVPPSSTTTTTTTQPTTTTTPPTTTTTVPPAPGGGTDEDLASTGASILWPLIGGLVLVGGGIAALFVVRRKKAGA</sequence>
<evidence type="ECO:0000256" key="3">
    <source>
        <dbReference type="SAM" id="SignalP"/>
    </source>
</evidence>
<evidence type="ECO:0000259" key="4">
    <source>
        <dbReference type="Pfam" id="PF08341"/>
    </source>
</evidence>
<dbReference type="InterPro" id="IPR013552">
    <property type="entry name" value="Thioester_dom"/>
</dbReference>
<evidence type="ECO:0000256" key="1">
    <source>
        <dbReference type="SAM" id="MobiDB-lite"/>
    </source>
</evidence>
<dbReference type="EMBL" id="CP016793">
    <property type="protein sequence ID" value="ANZ36927.1"/>
    <property type="molecule type" value="Genomic_DNA"/>
</dbReference>
<name>A0A1B2HGT0_9PSEU</name>
<dbReference type="InterPro" id="IPR023849">
    <property type="entry name" value="TQXA_dom"/>
</dbReference>
<proteinExistence type="predicted"/>
<keyword evidence="3" id="KW-0732">Signal</keyword>